<protein>
    <submittedName>
        <fullName evidence="1">Uncharacterized protein</fullName>
    </submittedName>
</protein>
<evidence type="ECO:0000313" key="2">
    <source>
        <dbReference type="Proteomes" id="UP000799324"/>
    </source>
</evidence>
<dbReference type="Proteomes" id="UP000799324">
    <property type="component" value="Unassembled WGS sequence"/>
</dbReference>
<gene>
    <name evidence="1" type="ORF">K491DRAFT_763562</name>
</gene>
<reference evidence="1" key="1">
    <citation type="journal article" date="2020" name="Stud. Mycol.">
        <title>101 Dothideomycetes genomes: a test case for predicting lifestyles and emergence of pathogens.</title>
        <authorList>
            <person name="Haridas S."/>
            <person name="Albert R."/>
            <person name="Binder M."/>
            <person name="Bloem J."/>
            <person name="Labutti K."/>
            <person name="Salamov A."/>
            <person name="Andreopoulos B."/>
            <person name="Baker S."/>
            <person name="Barry K."/>
            <person name="Bills G."/>
            <person name="Bluhm B."/>
            <person name="Cannon C."/>
            <person name="Castanera R."/>
            <person name="Culley D."/>
            <person name="Daum C."/>
            <person name="Ezra D."/>
            <person name="Gonzalez J."/>
            <person name="Henrissat B."/>
            <person name="Kuo A."/>
            <person name="Liang C."/>
            <person name="Lipzen A."/>
            <person name="Lutzoni F."/>
            <person name="Magnuson J."/>
            <person name="Mondo S."/>
            <person name="Nolan M."/>
            <person name="Ohm R."/>
            <person name="Pangilinan J."/>
            <person name="Park H.-J."/>
            <person name="Ramirez L."/>
            <person name="Alfaro M."/>
            <person name="Sun H."/>
            <person name="Tritt A."/>
            <person name="Yoshinaga Y."/>
            <person name="Zwiers L.-H."/>
            <person name="Turgeon B."/>
            <person name="Goodwin S."/>
            <person name="Spatafora J."/>
            <person name="Crous P."/>
            <person name="Grigoriev I."/>
        </authorList>
    </citation>
    <scope>NUCLEOTIDE SEQUENCE</scope>
    <source>
        <strain evidence="1">CBS 122681</strain>
    </source>
</reference>
<dbReference type="AlphaFoldDB" id="A0A6A6SIP7"/>
<organism evidence="1 2">
    <name type="scientific">Lophiostoma macrostomum CBS 122681</name>
    <dbReference type="NCBI Taxonomy" id="1314788"/>
    <lineage>
        <taxon>Eukaryota</taxon>
        <taxon>Fungi</taxon>
        <taxon>Dikarya</taxon>
        <taxon>Ascomycota</taxon>
        <taxon>Pezizomycotina</taxon>
        <taxon>Dothideomycetes</taxon>
        <taxon>Pleosporomycetidae</taxon>
        <taxon>Pleosporales</taxon>
        <taxon>Lophiostomataceae</taxon>
        <taxon>Lophiostoma</taxon>
    </lineage>
</organism>
<sequence>MTTLGTYGVGQKQCPFLTLPGELRNEIYSYILGNLQRNSTAIRPIRVTERPSLFCDFQGLTQTCQTTRNEFLPLWLKSRHIAVSLDRVPKYFETFILPQGDLDQAIANMTITNMTIARQQSTLPLQGTDILPAMRLISSNQVKIRVNKSSQYTLLTLRLASEYAKFKPAVDAGLITGVWVSPVPVTNPFTAQHAYRFIQVIFTVRDEEDVPVKLGTIEDLDIWEDFGNLYIPRFAISHSGSGPAALEE</sequence>
<keyword evidence="2" id="KW-1185">Reference proteome</keyword>
<proteinExistence type="predicted"/>
<dbReference type="OrthoDB" id="3791020at2759"/>
<evidence type="ECO:0000313" key="1">
    <source>
        <dbReference type="EMBL" id="KAF2647666.1"/>
    </source>
</evidence>
<name>A0A6A6SIP7_9PLEO</name>
<accession>A0A6A6SIP7</accession>
<dbReference type="EMBL" id="MU004594">
    <property type="protein sequence ID" value="KAF2647666.1"/>
    <property type="molecule type" value="Genomic_DNA"/>
</dbReference>